<dbReference type="PANTHER" id="PTHR34389:SF2">
    <property type="entry name" value="L-RHAMNOSE MUTAROTASE"/>
    <property type="match status" value="1"/>
</dbReference>
<dbReference type="GO" id="GO:0062192">
    <property type="term" value="F:L-rhamnose mutarotase activity"/>
    <property type="evidence" value="ECO:0007669"/>
    <property type="project" value="UniProtKB-EC"/>
</dbReference>
<dbReference type="Proteomes" id="UP000540989">
    <property type="component" value="Unassembled WGS sequence"/>
</dbReference>
<dbReference type="InterPro" id="IPR008000">
    <property type="entry name" value="Rham/fucose_mutarotase"/>
</dbReference>
<protein>
    <submittedName>
        <fullName evidence="1">L-rhamnose mutarotase</fullName>
        <ecNumber evidence="1">5.1.3.32</ecNumber>
    </submittedName>
</protein>
<keyword evidence="2" id="KW-1185">Reference proteome</keyword>
<proteinExistence type="predicted"/>
<name>A0A7W8E630_9BACT</name>
<accession>A0A7W8E630</accession>
<evidence type="ECO:0000313" key="2">
    <source>
        <dbReference type="Proteomes" id="UP000540989"/>
    </source>
</evidence>
<dbReference type="InterPro" id="IPR011008">
    <property type="entry name" value="Dimeric_a/b-barrel"/>
</dbReference>
<sequence>MQRIAFQLRVKPGSEDAYDEAHRHVWPELLAELQACGVREYSIFRRGCDLFLYMLVPDFQALLSHLSQSDVDRRWQQTMEPLFERVPSLQEGETFAMMDEVFYMQGKSDQGIAFESALEEGKHAE</sequence>
<dbReference type="AlphaFoldDB" id="A0A7W8E630"/>
<reference evidence="1 2" key="1">
    <citation type="submission" date="2020-08" db="EMBL/GenBank/DDBJ databases">
        <title>Genomic Encyclopedia of Type Strains, Phase IV (KMG-V): Genome sequencing to study the core and pangenomes of soil and plant-associated prokaryotes.</title>
        <authorList>
            <person name="Whitman W."/>
        </authorList>
    </citation>
    <scope>NUCLEOTIDE SEQUENCE [LARGE SCALE GENOMIC DNA]</scope>
    <source>
        <strain evidence="1 2">M8UP14</strain>
    </source>
</reference>
<evidence type="ECO:0000313" key="1">
    <source>
        <dbReference type="EMBL" id="MBB5058820.1"/>
    </source>
</evidence>
<keyword evidence="1" id="KW-0413">Isomerase</keyword>
<dbReference type="EMBL" id="JACHIP010000004">
    <property type="protein sequence ID" value="MBB5058820.1"/>
    <property type="molecule type" value="Genomic_DNA"/>
</dbReference>
<dbReference type="Gene3D" id="3.30.70.100">
    <property type="match status" value="1"/>
</dbReference>
<dbReference type="Pfam" id="PF05336">
    <property type="entry name" value="rhaM"/>
    <property type="match status" value="1"/>
</dbReference>
<organism evidence="1 2">
    <name type="scientific">Granulicella aggregans</name>
    <dbReference type="NCBI Taxonomy" id="474949"/>
    <lineage>
        <taxon>Bacteria</taxon>
        <taxon>Pseudomonadati</taxon>
        <taxon>Acidobacteriota</taxon>
        <taxon>Terriglobia</taxon>
        <taxon>Terriglobales</taxon>
        <taxon>Acidobacteriaceae</taxon>
        <taxon>Granulicella</taxon>
    </lineage>
</organism>
<dbReference type="EC" id="5.1.3.32" evidence="1"/>
<dbReference type="SUPFAM" id="SSF54909">
    <property type="entry name" value="Dimeric alpha+beta barrel"/>
    <property type="match status" value="1"/>
</dbReference>
<comment type="caution">
    <text evidence="1">The sequence shown here is derived from an EMBL/GenBank/DDBJ whole genome shotgun (WGS) entry which is preliminary data.</text>
</comment>
<dbReference type="RefSeq" id="WP_184219078.1">
    <property type="nucleotide sequence ID" value="NZ_JACHIP010000004.1"/>
</dbReference>
<dbReference type="PANTHER" id="PTHR34389">
    <property type="entry name" value="L-RHAMNOSE MUTAROTASE"/>
    <property type="match status" value="1"/>
</dbReference>
<dbReference type="GO" id="GO:0019301">
    <property type="term" value="P:rhamnose catabolic process"/>
    <property type="evidence" value="ECO:0007669"/>
    <property type="project" value="TreeGrafter"/>
</dbReference>
<gene>
    <name evidence="1" type="ORF">HDF16_003534</name>
</gene>